<dbReference type="KEGG" id="pdf:CD630DERM_12620"/>
<evidence type="ECO:0000313" key="20">
    <source>
        <dbReference type="EMBL" id="CDT79369.1"/>
    </source>
</evidence>
<dbReference type="GO" id="GO:0006298">
    <property type="term" value="P:mismatch repair"/>
    <property type="evidence" value="ECO:0007669"/>
    <property type="project" value="TreeGrafter"/>
</dbReference>
<evidence type="ECO:0000256" key="3">
    <source>
        <dbReference type="ARBA" id="ARBA00004065"/>
    </source>
</evidence>
<dbReference type="InterPro" id="IPR024567">
    <property type="entry name" value="RNase_HII/HIII_dom"/>
</dbReference>
<comment type="subcellular location">
    <subcellularLocation>
        <location evidence="4 14">Cytoplasm</location>
    </subcellularLocation>
</comment>
<proteinExistence type="inferred from homology"/>
<comment type="cofactor">
    <cofactor evidence="14 15">
        <name>Mn(2+)</name>
        <dbReference type="ChEBI" id="CHEBI:29035"/>
    </cofactor>
    <cofactor evidence="14 15">
        <name>Mg(2+)</name>
        <dbReference type="ChEBI" id="CHEBI:18420"/>
    </cofactor>
    <text evidence="14 15">Manganese or magnesium. Binds 1 divalent metal ion per monomer in the absence of substrate. May bind a second metal ion after substrate binding.</text>
</comment>
<organism evidence="19">
    <name type="scientific">Clostridioides difficile</name>
    <name type="common">Peptoclostridium difficile</name>
    <dbReference type="NCBI Taxonomy" id="1496"/>
    <lineage>
        <taxon>Bacteria</taxon>
        <taxon>Bacillati</taxon>
        <taxon>Bacillota</taxon>
        <taxon>Clostridia</taxon>
        <taxon>Peptostreptococcales</taxon>
        <taxon>Peptostreptococcaceae</taxon>
        <taxon>Clostridioides</taxon>
    </lineage>
</organism>
<reference evidence="21" key="4">
    <citation type="submission" date="2021-06" db="EMBL/GenBank/DDBJ databases">
        <authorList>
            <consortium name="NCBI Pathogen Detection Project"/>
        </authorList>
    </citation>
    <scope>NUCLEOTIDE SEQUENCE</scope>
    <source>
        <strain evidence="21">HN1000</strain>
    </source>
</reference>
<feature type="domain" description="RNase H type-2" evidence="17">
    <location>
        <begin position="73"/>
        <end position="255"/>
    </location>
</feature>
<evidence type="ECO:0000313" key="18">
    <source>
        <dbReference type="EMBL" id="CDS86058.1"/>
    </source>
</evidence>
<dbReference type="InterPro" id="IPR012337">
    <property type="entry name" value="RNaseH-like_sf"/>
</dbReference>
<evidence type="ECO:0000256" key="13">
    <source>
        <dbReference type="ARBA" id="ARBA00023211"/>
    </source>
</evidence>
<dbReference type="GO" id="GO:0043137">
    <property type="term" value="P:DNA replication, removal of RNA primer"/>
    <property type="evidence" value="ECO:0007669"/>
    <property type="project" value="TreeGrafter"/>
</dbReference>
<dbReference type="EMBL" id="FUPS01000001">
    <property type="protein sequence ID" value="SJR80924.1"/>
    <property type="molecule type" value="Genomic_DNA"/>
</dbReference>
<dbReference type="Proteomes" id="UP000878956">
    <property type="component" value="Unassembled WGS sequence"/>
</dbReference>
<feature type="binding site" evidence="14 15">
    <location>
        <position position="79"/>
    </location>
    <ligand>
        <name>a divalent metal cation</name>
        <dbReference type="ChEBI" id="CHEBI:60240"/>
    </ligand>
</feature>
<dbReference type="CDD" id="cd07182">
    <property type="entry name" value="RNase_HII_bacteria_HII_like"/>
    <property type="match status" value="1"/>
</dbReference>
<evidence type="ECO:0000313" key="26">
    <source>
        <dbReference type="Proteomes" id="UP000372533"/>
    </source>
</evidence>
<dbReference type="EMBL" id="DAEPXK010000051">
    <property type="protein sequence ID" value="HBH1543902.1"/>
    <property type="molecule type" value="Genomic_DNA"/>
</dbReference>
<evidence type="ECO:0000256" key="9">
    <source>
        <dbReference type="ARBA" id="ARBA00022722"/>
    </source>
</evidence>
<dbReference type="NCBIfam" id="NF000594">
    <property type="entry name" value="PRK00015.1-1"/>
    <property type="match status" value="1"/>
</dbReference>
<evidence type="ECO:0000256" key="16">
    <source>
        <dbReference type="RuleBase" id="RU003515"/>
    </source>
</evidence>
<dbReference type="EMBL" id="LK933504">
    <property type="protein sequence ID" value="CDT79369.1"/>
    <property type="molecule type" value="Genomic_DNA"/>
</dbReference>
<dbReference type="Proteomes" id="UP000189137">
    <property type="component" value="Unassembled WGS sequence"/>
</dbReference>
<comment type="catalytic activity">
    <reaction evidence="1 14 15 16">
        <text>Endonucleolytic cleavage to 5'-phosphomonoester.</text>
        <dbReference type="EC" id="3.1.26.4"/>
    </reaction>
</comment>
<evidence type="ECO:0000313" key="22">
    <source>
        <dbReference type="EMBL" id="SJR80924.1"/>
    </source>
</evidence>
<dbReference type="PANTHER" id="PTHR10954">
    <property type="entry name" value="RIBONUCLEASE H2 SUBUNIT A"/>
    <property type="match status" value="1"/>
</dbReference>
<keyword evidence="12 14" id="KW-0378">Hydrolase</keyword>
<dbReference type="InterPro" id="IPR022898">
    <property type="entry name" value="RNase_HII"/>
</dbReference>
<keyword evidence="9 14" id="KW-0540">Nuclease</keyword>
<evidence type="ECO:0000313" key="24">
    <source>
        <dbReference type="EMBL" id="VHX95612.1"/>
    </source>
</evidence>
<dbReference type="EMBL" id="LK932392">
    <property type="protein sequence ID" value="CDS86058.1"/>
    <property type="molecule type" value="Genomic_DNA"/>
</dbReference>
<evidence type="ECO:0000313" key="25">
    <source>
        <dbReference type="Proteomes" id="UP000189137"/>
    </source>
</evidence>
<dbReference type="GO" id="GO:0005737">
    <property type="term" value="C:cytoplasm"/>
    <property type="evidence" value="ECO:0007669"/>
    <property type="project" value="UniProtKB-SubCell"/>
</dbReference>
<feature type="binding site" evidence="14 15">
    <location>
        <position position="80"/>
    </location>
    <ligand>
        <name>a divalent metal cation</name>
        <dbReference type="ChEBI" id="CHEBI:60240"/>
    </ligand>
</feature>
<dbReference type="Proteomes" id="UP000372533">
    <property type="component" value="Unassembled WGS sequence"/>
</dbReference>
<dbReference type="FunFam" id="3.30.420.10:FF:000006">
    <property type="entry name" value="Ribonuclease HII"/>
    <property type="match status" value="1"/>
</dbReference>
<dbReference type="EMBL" id="LK932509">
    <property type="protein sequence ID" value="CDS86506.1"/>
    <property type="molecule type" value="Genomic_DNA"/>
</dbReference>
<dbReference type="EMBL" id="CAAJVP010000002">
    <property type="protein sequence ID" value="VHX95612.1"/>
    <property type="molecule type" value="Genomic_DNA"/>
</dbReference>
<protein>
    <recommendedName>
        <fullName evidence="7 14">Ribonuclease HII</fullName>
        <shortName evidence="14">RNase HII</shortName>
        <ecNumber evidence="6 14">3.1.26.4</ecNumber>
    </recommendedName>
</protein>
<keyword evidence="13 14" id="KW-0464">Manganese</keyword>
<evidence type="ECO:0000256" key="8">
    <source>
        <dbReference type="ARBA" id="ARBA00022490"/>
    </source>
</evidence>
<dbReference type="InterPro" id="IPR036397">
    <property type="entry name" value="RNaseH_sf"/>
</dbReference>
<sequence>MQDKSVREIKEIIETLEVEKYMEYIELLRVDERKSVQGLAIKLAKKLDNIRKEEERLETINIFENEGYDKGYLYIGGIDEAGRGPLAGPVVASVVVFKKDTKIEGVNDSKKLSEAKRDELFEVIKEEALDYGIGIVNNEEIDEFNILNATYMAMKKAINCLKKAPDYLLVDAATIPGIDISQNPIVKGDSKSISIAAASILAKVTRDSIMYQYDRVYPEYGFKSHKGYGTKEHYEAIEKYGITPIHRKSFLKNIL</sequence>
<gene>
    <name evidence="14 19" type="primary">rnhB</name>
    <name evidence="20" type="ORF">BN1095_790018</name>
    <name evidence="19" type="ORF">BN1096_560177</name>
    <name evidence="18" type="ORF">BN1097_540181</name>
    <name evidence="21" type="ORF">KRM00_003437</name>
    <name evidence="24" type="ORF">SAMEA1402366_00546</name>
    <name evidence="23" type="ORF">SAMEA1402399_01433</name>
    <name evidence="22" type="ORF">SAMEA3375112_00159</name>
</gene>
<keyword evidence="8 14" id="KW-0963">Cytoplasm</keyword>
<comment type="cofactor">
    <cofactor evidence="2">
        <name>Mg(2+)</name>
        <dbReference type="ChEBI" id="CHEBI:18420"/>
    </cofactor>
</comment>
<dbReference type="GO" id="GO:0032299">
    <property type="term" value="C:ribonuclease H2 complex"/>
    <property type="evidence" value="ECO:0007669"/>
    <property type="project" value="TreeGrafter"/>
</dbReference>
<evidence type="ECO:0000256" key="4">
    <source>
        <dbReference type="ARBA" id="ARBA00004496"/>
    </source>
</evidence>
<dbReference type="HAMAP" id="MF_00052_B">
    <property type="entry name" value="RNase_HII_B"/>
    <property type="match status" value="1"/>
</dbReference>
<dbReference type="PATRIC" id="fig|1496.1373.peg.1105"/>
<dbReference type="InterPro" id="IPR001352">
    <property type="entry name" value="RNase_HII/HIII"/>
</dbReference>
<dbReference type="EC" id="3.1.26.4" evidence="6 14"/>
<evidence type="ECO:0000313" key="21">
    <source>
        <dbReference type="EMBL" id="HBH1543902.1"/>
    </source>
</evidence>
<evidence type="ECO:0000256" key="1">
    <source>
        <dbReference type="ARBA" id="ARBA00000077"/>
    </source>
</evidence>
<comment type="function">
    <text evidence="3 14 16">Endonuclease that specifically degrades the RNA of RNA-DNA hybrids.</text>
</comment>
<evidence type="ECO:0000313" key="19">
    <source>
        <dbReference type="EMBL" id="CDS86506.1"/>
    </source>
</evidence>
<feature type="binding site" evidence="14 15">
    <location>
        <position position="171"/>
    </location>
    <ligand>
        <name>a divalent metal cation</name>
        <dbReference type="ChEBI" id="CHEBI:60240"/>
    </ligand>
</feature>
<dbReference type="Proteomes" id="UP000411588">
    <property type="component" value="Unassembled WGS sequence"/>
</dbReference>
<dbReference type="Gene3D" id="3.30.420.10">
    <property type="entry name" value="Ribonuclease H-like superfamily/Ribonuclease H"/>
    <property type="match status" value="1"/>
</dbReference>
<dbReference type="GO" id="GO:0003723">
    <property type="term" value="F:RNA binding"/>
    <property type="evidence" value="ECO:0007669"/>
    <property type="project" value="UniProtKB-UniRule"/>
</dbReference>
<dbReference type="SMR" id="A0A031WDA5"/>
<evidence type="ECO:0000256" key="14">
    <source>
        <dbReference type="HAMAP-Rule" id="MF_00052"/>
    </source>
</evidence>
<dbReference type="PROSITE" id="PS51975">
    <property type="entry name" value="RNASE_H_2"/>
    <property type="match status" value="1"/>
</dbReference>
<evidence type="ECO:0000256" key="6">
    <source>
        <dbReference type="ARBA" id="ARBA00012180"/>
    </source>
</evidence>
<reference evidence="22 25" key="2">
    <citation type="submission" date="2017-02" db="EMBL/GenBank/DDBJ databases">
        <authorList>
            <consortium name="Pathogen Informatics"/>
        </authorList>
    </citation>
    <scope>NUCLEOTIDE SEQUENCE [LARGE SCALE GENOMIC DNA]</scope>
    <source>
        <strain evidence="23">Clo34</strain>
        <strain evidence="27">clo34</strain>
        <strain evidence="24">Tl291</strain>
        <strain evidence="26">tl291</strain>
        <strain evidence="22 25">VRECD0157</strain>
    </source>
</reference>
<evidence type="ECO:0000256" key="11">
    <source>
        <dbReference type="ARBA" id="ARBA00022759"/>
    </source>
</evidence>
<accession>A0A031WDA5</accession>
<dbReference type="NCBIfam" id="NF000595">
    <property type="entry name" value="PRK00015.1-3"/>
    <property type="match status" value="1"/>
</dbReference>
<dbReference type="Pfam" id="PF01351">
    <property type="entry name" value="RNase_HII"/>
    <property type="match status" value="1"/>
</dbReference>
<evidence type="ECO:0000313" key="23">
    <source>
        <dbReference type="EMBL" id="VFD31024.1"/>
    </source>
</evidence>
<keyword evidence="10 14" id="KW-0479">Metal-binding</keyword>
<dbReference type="SUPFAM" id="SSF53098">
    <property type="entry name" value="Ribonuclease H-like"/>
    <property type="match status" value="1"/>
</dbReference>
<comment type="similarity">
    <text evidence="5 14 16">Belongs to the RNase HII family.</text>
</comment>
<evidence type="ECO:0000256" key="2">
    <source>
        <dbReference type="ARBA" id="ARBA00001946"/>
    </source>
</evidence>
<dbReference type="GO" id="GO:0004523">
    <property type="term" value="F:RNA-DNA hybrid ribonuclease activity"/>
    <property type="evidence" value="ECO:0007669"/>
    <property type="project" value="UniProtKB-UniRule"/>
</dbReference>
<evidence type="ECO:0000256" key="10">
    <source>
        <dbReference type="ARBA" id="ARBA00022723"/>
    </source>
</evidence>
<evidence type="ECO:0000256" key="15">
    <source>
        <dbReference type="PROSITE-ProRule" id="PRU01319"/>
    </source>
</evidence>
<dbReference type="GeneID" id="66353663"/>
<name>A0A031WDA5_CLODI</name>
<evidence type="ECO:0000313" key="27">
    <source>
        <dbReference type="Proteomes" id="UP000411588"/>
    </source>
</evidence>
<evidence type="ECO:0000256" key="7">
    <source>
        <dbReference type="ARBA" id="ARBA00019179"/>
    </source>
</evidence>
<evidence type="ECO:0000256" key="5">
    <source>
        <dbReference type="ARBA" id="ARBA00007383"/>
    </source>
</evidence>
<dbReference type="RefSeq" id="WP_003438239.1">
    <property type="nucleotide sequence ID" value="NZ_AP031492.1"/>
</dbReference>
<dbReference type="PANTHER" id="PTHR10954:SF18">
    <property type="entry name" value="RIBONUCLEASE HII"/>
    <property type="match status" value="1"/>
</dbReference>
<keyword evidence="11 14" id="KW-0255">Endonuclease</keyword>
<evidence type="ECO:0000259" key="17">
    <source>
        <dbReference type="PROSITE" id="PS51975"/>
    </source>
</evidence>
<dbReference type="GO" id="GO:0030145">
    <property type="term" value="F:manganese ion binding"/>
    <property type="evidence" value="ECO:0007669"/>
    <property type="project" value="UniProtKB-UniRule"/>
</dbReference>
<reference evidence="21" key="3">
    <citation type="journal article" date="2018" name="Genome Biol.">
        <title>SKESA: strategic k-mer extension for scrupulous assemblies.</title>
        <authorList>
            <person name="Souvorov A."/>
            <person name="Agarwala R."/>
            <person name="Lipman D.J."/>
        </authorList>
    </citation>
    <scope>NUCLEOTIDE SEQUENCE</scope>
    <source>
        <strain evidence="21">HN1000</strain>
    </source>
</reference>
<evidence type="ECO:0000256" key="12">
    <source>
        <dbReference type="ARBA" id="ARBA00022801"/>
    </source>
</evidence>
<reference evidence="19" key="1">
    <citation type="submission" date="2014-07" db="EMBL/GenBank/DDBJ databases">
        <authorList>
            <person name="Monot Marc"/>
        </authorList>
    </citation>
    <scope>NUCLEOTIDE SEQUENCE</scope>
    <source>
        <strain evidence="20">7032989</strain>
        <strain evidence="18">7032994</strain>
    </source>
</reference>
<dbReference type="OMA" id="YPTKLHL"/>
<dbReference type="EMBL" id="CAADAN010000004">
    <property type="protein sequence ID" value="VFD31024.1"/>
    <property type="molecule type" value="Genomic_DNA"/>
</dbReference>
<dbReference type="AlphaFoldDB" id="A0A031WDA5"/>